<dbReference type="AlphaFoldDB" id="L7UKI0"/>
<dbReference type="Pfam" id="PF01695">
    <property type="entry name" value="IstB_IS21"/>
    <property type="match status" value="1"/>
</dbReference>
<dbReference type="InterPro" id="IPR027417">
    <property type="entry name" value="P-loop_NTPase"/>
</dbReference>
<dbReference type="Gene3D" id="3.40.50.300">
    <property type="entry name" value="P-loop containing nucleotide triphosphate hydrolases"/>
    <property type="match status" value="1"/>
</dbReference>
<protein>
    <submittedName>
        <fullName evidence="3">IS21 family transposition helper protein</fullName>
    </submittedName>
</protein>
<dbReference type="GO" id="GO:0005524">
    <property type="term" value="F:ATP binding"/>
    <property type="evidence" value="ECO:0007669"/>
    <property type="project" value="InterPro"/>
</dbReference>
<dbReference type="Proteomes" id="UP000011131">
    <property type="component" value="Chromosome"/>
</dbReference>
<organism evidence="3 4">
    <name type="scientific">Myxococcus stipitatus (strain DSM 14675 / JCM 12634 / Mx s8)</name>
    <dbReference type="NCBI Taxonomy" id="1278073"/>
    <lineage>
        <taxon>Bacteria</taxon>
        <taxon>Pseudomonadati</taxon>
        <taxon>Myxococcota</taxon>
        <taxon>Myxococcia</taxon>
        <taxon>Myxococcales</taxon>
        <taxon>Cystobacterineae</taxon>
        <taxon>Myxococcaceae</taxon>
        <taxon>Myxococcus</taxon>
    </lineage>
</organism>
<dbReference type="GO" id="GO:0051276">
    <property type="term" value="P:chromosome organization"/>
    <property type="evidence" value="ECO:0007669"/>
    <property type="project" value="InterPro"/>
</dbReference>
<evidence type="ECO:0000259" key="2">
    <source>
        <dbReference type="Pfam" id="PF01695"/>
    </source>
</evidence>
<dbReference type="KEGG" id="msd:MYSTI_05652"/>
<reference evidence="3 4" key="1">
    <citation type="journal article" date="2013" name="Genome Announc.">
        <title>Complete genome sequence of Myxococcus stipitatus strain DSM 14675, a fruiting myxobacterium.</title>
        <authorList>
            <person name="Huntley S."/>
            <person name="Kneip S."/>
            <person name="Treuner-Lange A."/>
            <person name="Sogaard-Andersen L."/>
        </authorList>
    </citation>
    <scope>NUCLEOTIDE SEQUENCE [LARGE SCALE GENOMIC DNA]</scope>
    <source>
        <strain evidence="4">DSM 14675 / JCM 12634 / Mx s8</strain>
    </source>
</reference>
<dbReference type="eggNOG" id="COG1484">
    <property type="taxonomic scope" value="Bacteria"/>
</dbReference>
<dbReference type="InterPro" id="IPR005335">
    <property type="entry name" value="Terminase_ssu"/>
</dbReference>
<dbReference type="RefSeq" id="WP_015351185.1">
    <property type="nucleotide sequence ID" value="NC_020126.1"/>
</dbReference>
<feature type="domain" description="IstB-like ATP-binding" evidence="2">
    <location>
        <begin position="127"/>
        <end position="181"/>
    </location>
</feature>
<dbReference type="STRING" id="1278073.MYSTI_05652"/>
<accession>L7UKI0</accession>
<evidence type="ECO:0000313" key="4">
    <source>
        <dbReference type="Proteomes" id="UP000011131"/>
    </source>
</evidence>
<evidence type="ECO:0000313" key="3">
    <source>
        <dbReference type="EMBL" id="AGC46929.1"/>
    </source>
</evidence>
<dbReference type="PATRIC" id="fig|1278073.3.peg.5732"/>
<dbReference type="InterPro" id="IPR002611">
    <property type="entry name" value="IstB_ATP-bd"/>
</dbReference>
<gene>
    <name evidence="3" type="ordered locus">MYSTI_05652</name>
</gene>
<dbReference type="Gene3D" id="1.10.10.1400">
    <property type="entry name" value="Terminase, small subunit, N-terminal DNA-binding domain, HTH motif"/>
    <property type="match status" value="1"/>
</dbReference>
<proteinExistence type="predicted"/>
<dbReference type="EMBL" id="CP004025">
    <property type="protein sequence ID" value="AGC46929.1"/>
    <property type="molecule type" value="Genomic_DNA"/>
</dbReference>
<evidence type="ECO:0000256" key="1">
    <source>
        <dbReference type="SAM" id="MobiDB-lite"/>
    </source>
</evidence>
<sequence length="194" mass="21291">MARDRPRKPDTEDTRTDPDEPAHALTAKLRAFVREYLLDSKGTQAAVRVGYSKHSAEVAASKLLRAYFGRSEWSQVVMPEGMVKSRTVCSWFGGGGGGMLLGGITQWRRPSRSAGLRSTRARRRAGLEGRYRLSSTVVTSQLEPKDWHAVIGDATLADAILDCLVHNAHRIKLGGGSIRYAETNLTKGRKQAKG</sequence>
<name>L7UKI0_MYXSD</name>
<dbReference type="HOGENOM" id="CLU_1401173_0_0_7"/>
<feature type="region of interest" description="Disordered" evidence="1">
    <location>
        <begin position="1"/>
        <end position="21"/>
    </location>
</feature>
<dbReference type="InterPro" id="IPR038713">
    <property type="entry name" value="Terminase_Gp1_N_sf"/>
</dbReference>
<keyword evidence="4" id="KW-1185">Reference proteome</keyword>
<dbReference type="Pfam" id="PF03592">
    <property type="entry name" value="Terminase_2"/>
    <property type="match status" value="1"/>
</dbReference>